<dbReference type="SUPFAM" id="SSF52540">
    <property type="entry name" value="P-loop containing nucleoside triphosphate hydrolases"/>
    <property type="match status" value="2"/>
</dbReference>
<evidence type="ECO:0000259" key="3">
    <source>
        <dbReference type="PROSITE" id="PS50893"/>
    </source>
</evidence>
<dbReference type="PANTHER" id="PTHR42855">
    <property type="entry name" value="ABC TRANSPORTER ATP-BINDING SUBUNIT"/>
    <property type="match status" value="1"/>
</dbReference>
<evidence type="ECO:0000313" key="4">
    <source>
        <dbReference type="EMBL" id="MED1203803.1"/>
    </source>
</evidence>
<keyword evidence="1" id="KW-0547">Nucleotide-binding</keyword>
<proteinExistence type="predicted"/>
<dbReference type="InterPro" id="IPR027417">
    <property type="entry name" value="P-loop_NTPase"/>
</dbReference>
<dbReference type="Pfam" id="PF12848">
    <property type="entry name" value="ABC_tran_Xtn"/>
    <property type="match status" value="1"/>
</dbReference>
<dbReference type="Pfam" id="PF00005">
    <property type="entry name" value="ABC_tran"/>
    <property type="match status" value="2"/>
</dbReference>
<dbReference type="GO" id="GO:0005524">
    <property type="term" value="F:ATP binding"/>
    <property type="evidence" value="ECO:0007669"/>
    <property type="project" value="UniProtKB-KW"/>
</dbReference>
<dbReference type="Gene3D" id="3.40.50.300">
    <property type="entry name" value="P-loop containing nucleotide triphosphate hydrolases"/>
    <property type="match status" value="2"/>
</dbReference>
<sequence>MSIVSIENVTHYYGDKLVLKDINVRLLKNEHVGLVGTNGSGKSTLLKILFGVLLPDEGQISWMPNVRAGYLEQHIQLPEGTSIRNYLRSAFHSLYEAEKKLNETANKLGACRAKELERLLKVYAELQERLELHDFYYIDKKIEELADGLGITALGMDTDVAQLSGGQRTKLLLAKLLLEEPDILLLDEPTNYLDYEQVNWLKGYLKNYPYAFILISHDSSFLNEVVKIIYHLEHKQLMRYIGNYHQFQEAYEFRKQQIFQAFERQQTEINKLETFIDKNKARASTSKQAKSREKKLMKINRIEKPVPPAKPFFTFQAGDRPGSLIVELDQLIVGYEKPLFLPLCITLKRGEKAAITGYNGIGKSTTLKTIMGEIPPLSGKALFGQNVKPAYFEQEWTTHSVQTPLDYIWSRYPLMNQQEVRQSLARTALKQEHILQPLHTLSGGEQTRVRLCELMLEDSNWLILDEPTNHLDPMAKRVLSAALRDYEGTVLLVSHEPEFYQDWITQVWNLENLQR</sequence>
<dbReference type="InterPro" id="IPR003439">
    <property type="entry name" value="ABC_transporter-like_ATP-bd"/>
</dbReference>
<evidence type="ECO:0000313" key="5">
    <source>
        <dbReference type="Proteomes" id="UP001341444"/>
    </source>
</evidence>
<dbReference type="InterPro" id="IPR017871">
    <property type="entry name" value="ABC_transporter-like_CS"/>
</dbReference>
<name>A0ABU6MJH6_9BACI</name>
<dbReference type="PROSITE" id="PS50893">
    <property type="entry name" value="ABC_TRANSPORTER_2"/>
    <property type="match status" value="2"/>
</dbReference>
<protein>
    <submittedName>
        <fullName evidence="4">ABC-F family ATP-binding cassette domain-containing protein</fullName>
    </submittedName>
</protein>
<dbReference type="CDD" id="cd03221">
    <property type="entry name" value="ABCF_EF-3"/>
    <property type="match status" value="2"/>
</dbReference>
<reference evidence="4 5" key="1">
    <citation type="submission" date="2023-03" db="EMBL/GenBank/DDBJ databases">
        <title>Bacillus Genome Sequencing.</title>
        <authorList>
            <person name="Dunlap C."/>
        </authorList>
    </citation>
    <scope>NUCLEOTIDE SEQUENCE [LARGE SCALE GENOMIC DNA]</scope>
    <source>
        <strain evidence="4 5">B-23453</strain>
    </source>
</reference>
<dbReference type="EMBL" id="JARMAB010000016">
    <property type="protein sequence ID" value="MED1203803.1"/>
    <property type="molecule type" value="Genomic_DNA"/>
</dbReference>
<dbReference type="Proteomes" id="UP001341444">
    <property type="component" value="Unassembled WGS sequence"/>
</dbReference>
<evidence type="ECO:0000256" key="1">
    <source>
        <dbReference type="ARBA" id="ARBA00022741"/>
    </source>
</evidence>
<dbReference type="SMART" id="SM00382">
    <property type="entry name" value="AAA"/>
    <property type="match status" value="2"/>
</dbReference>
<dbReference type="InterPro" id="IPR032781">
    <property type="entry name" value="ABC_tran_Xtn"/>
</dbReference>
<organism evidence="4 5">
    <name type="scientific">Heyndrickxia acidicola</name>
    <dbReference type="NCBI Taxonomy" id="209389"/>
    <lineage>
        <taxon>Bacteria</taxon>
        <taxon>Bacillati</taxon>
        <taxon>Bacillota</taxon>
        <taxon>Bacilli</taxon>
        <taxon>Bacillales</taxon>
        <taxon>Bacillaceae</taxon>
        <taxon>Heyndrickxia</taxon>
    </lineage>
</organism>
<evidence type="ECO:0000256" key="2">
    <source>
        <dbReference type="ARBA" id="ARBA00022840"/>
    </source>
</evidence>
<dbReference type="InterPro" id="IPR051309">
    <property type="entry name" value="ABCF_ATPase"/>
</dbReference>
<comment type="caution">
    <text evidence="4">The sequence shown here is derived from an EMBL/GenBank/DDBJ whole genome shotgun (WGS) entry which is preliminary data.</text>
</comment>
<dbReference type="PANTHER" id="PTHR42855:SF2">
    <property type="entry name" value="DRUG RESISTANCE ABC TRANSPORTER,ATP-BINDING PROTEIN"/>
    <property type="match status" value="1"/>
</dbReference>
<dbReference type="PROSITE" id="PS00211">
    <property type="entry name" value="ABC_TRANSPORTER_1"/>
    <property type="match status" value="2"/>
</dbReference>
<feature type="domain" description="ABC transporter" evidence="3">
    <location>
        <begin position="325"/>
        <end position="513"/>
    </location>
</feature>
<dbReference type="InterPro" id="IPR003593">
    <property type="entry name" value="AAA+_ATPase"/>
</dbReference>
<keyword evidence="5" id="KW-1185">Reference proteome</keyword>
<gene>
    <name evidence="4" type="ORF">P4T90_12085</name>
</gene>
<keyword evidence="2 4" id="KW-0067">ATP-binding</keyword>
<accession>A0ABU6MJH6</accession>
<feature type="domain" description="ABC transporter" evidence="3">
    <location>
        <begin position="4"/>
        <end position="259"/>
    </location>
</feature>
<dbReference type="RefSeq" id="WP_066269733.1">
    <property type="nucleotide sequence ID" value="NZ_JARMAB010000016.1"/>
</dbReference>